<name>A0ACD3B509_9AGAR</name>
<dbReference type="EMBL" id="ML208276">
    <property type="protein sequence ID" value="TFK73403.1"/>
    <property type="molecule type" value="Genomic_DNA"/>
</dbReference>
<dbReference type="Proteomes" id="UP000308600">
    <property type="component" value="Unassembled WGS sequence"/>
</dbReference>
<organism evidence="1 2">
    <name type="scientific">Pluteus cervinus</name>
    <dbReference type="NCBI Taxonomy" id="181527"/>
    <lineage>
        <taxon>Eukaryota</taxon>
        <taxon>Fungi</taxon>
        <taxon>Dikarya</taxon>
        <taxon>Basidiomycota</taxon>
        <taxon>Agaricomycotina</taxon>
        <taxon>Agaricomycetes</taxon>
        <taxon>Agaricomycetidae</taxon>
        <taxon>Agaricales</taxon>
        <taxon>Pluteineae</taxon>
        <taxon>Pluteaceae</taxon>
        <taxon>Pluteus</taxon>
    </lineage>
</organism>
<evidence type="ECO:0000313" key="2">
    <source>
        <dbReference type="Proteomes" id="UP000308600"/>
    </source>
</evidence>
<accession>A0ACD3B509</accession>
<keyword evidence="2" id="KW-1185">Reference proteome</keyword>
<proteinExistence type="predicted"/>
<reference evidence="1 2" key="1">
    <citation type="journal article" date="2019" name="Nat. Ecol. Evol.">
        <title>Megaphylogeny resolves global patterns of mushroom evolution.</title>
        <authorList>
            <person name="Varga T."/>
            <person name="Krizsan K."/>
            <person name="Foldi C."/>
            <person name="Dima B."/>
            <person name="Sanchez-Garcia M."/>
            <person name="Sanchez-Ramirez S."/>
            <person name="Szollosi G.J."/>
            <person name="Szarkandi J.G."/>
            <person name="Papp V."/>
            <person name="Albert L."/>
            <person name="Andreopoulos W."/>
            <person name="Angelini C."/>
            <person name="Antonin V."/>
            <person name="Barry K.W."/>
            <person name="Bougher N.L."/>
            <person name="Buchanan P."/>
            <person name="Buyck B."/>
            <person name="Bense V."/>
            <person name="Catcheside P."/>
            <person name="Chovatia M."/>
            <person name="Cooper J."/>
            <person name="Damon W."/>
            <person name="Desjardin D."/>
            <person name="Finy P."/>
            <person name="Geml J."/>
            <person name="Haridas S."/>
            <person name="Hughes K."/>
            <person name="Justo A."/>
            <person name="Karasinski D."/>
            <person name="Kautmanova I."/>
            <person name="Kiss B."/>
            <person name="Kocsube S."/>
            <person name="Kotiranta H."/>
            <person name="LaButti K.M."/>
            <person name="Lechner B.E."/>
            <person name="Liimatainen K."/>
            <person name="Lipzen A."/>
            <person name="Lukacs Z."/>
            <person name="Mihaltcheva S."/>
            <person name="Morgado L.N."/>
            <person name="Niskanen T."/>
            <person name="Noordeloos M.E."/>
            <person name="Ohm R.A."/>
            <person name="Ortiz-Santana B."/>
            <person name="Ovrebo C."/>
            <person name="Racz N."/>
            <person name="Riley R."/>
            <person name="Savchenko A."/>
            <person name="Shiryaev A."/>
            <person name="Soop K."/>
            <person name="Spirin V."/>
            <person name="Szebenyi C."/>
            <person name="Tomsovsky M."/>
            <person name="Tulloss R.E."/>
            <person name="Uehling J."/>
            <person name="Grigoriev I.V."/>
            <person name="Vagvolgyi C."/>
            <person name="Papp T."/>
            <person name="Martin F.M."/>
            <person name="Miettinen O."/>
            <person name="Hibbett D.S."/>
            <person name="Nagy L.G."/>
        </authorList>
    </citation>
    <scope>NUCLEOTIDE SEQUENCE [LARGE SCALE GENOMIC DNA]</scope>
    <source>
        <strain evidence="1 2">NL-1719</strain>
    </source>
</reference>
<evidence type="ECO:0000313" key="1">
    <source>
        <dbReference type="EMBL" id="TFK73403.1"/>
    </source>
</evidence>
<sequence>MLHLQINGMDCPSCASRVTRALQSIPSITNPKVNSFTGLATMSFNPDVVEAEAVAKKVQSLTGFRTSVGEVFAPDEGVVEGKGKDKAGNTTTPKVMRISIRGAGNSATWDALMDETGKVEGIVNIMRVDGSGEEVHHLVDVKYFPHQIGARDVLAQFSKWDGQHIPSTAAKQVDTVRQDIQRLTYSVALAILLTIPVLILSWAPLPEHPVTYGAISLAFVSIIQLYIAIPIYSSAMRSLFFQHILDMDLLVVMSTTIAYVFSVIAFAFQVVGKPFSGGFFETPALLVTLILLGRLITTHARKKANNTLDALCSLQVETVTLVVPGGSAGEATTQTISKDLVHMDDILRVSADSTIPTDGIVVRGHSQADESTITGEALPVEKQVDSAVTAGTINLWGVLDISVKRLPSDNTVTDIQRLLGEAQESRLPVQDIADKVASWVAPSVLAISVLVFVVWIAIGLGVRGLSGQESVIAALKFSIAVMVVACPCGIVLCVPMVVVIAMGVSAKKGVLFKSAEAVQIAKDVDAVIFDKTGTLTKGQLQVVEENLYVSGAAALTLALLEGSRHPVATALSSYLKAKVPSVDTTHRLEKLVSRPGQGIESTYNGKKIRGGNPKWLQVENDTRVKEITGRGLTIFVVQLGKDIIATFGLKDTLRDDALTLVQNLKQLGKEVYLVSGDSPNAVMAVGAELGVPADHTIGGCSPAGKQQFVKELQGNAKKADLDNEKGSIETKTKKVMFVGDGTNDSLALVQADVGVSLSSGTDIAISAADIVIISPTPLNVGISTVMKVSKEACRRMNFNFGWSLVYNMLAILLAAGAFVKFEISPQFAGLGEMVSVLPVVLSAWSLWLVKFF</sequence>
<protein>
    <submittedName>
        <fullName evidence="1">Heavy metal translocatin</fullName>
    </submittedName>
</protein>
<gene>
    <name evidence="1" type="ORF">BDN72DRAFT_869139</name>
</gene>